<accession>A0AAP0LXB3</accession>
<protein>
    <recommendedName>
        <fullName evidence="3">SEC7 domain-containing protein</fullName>
    </recommendedName>
</protein>
<dbReference type="GO" id="GO:0012505">
    <property type="term" value="C:endomembrane system"/>
    <property type="evidence" value="ECO:0007669"/>
    <property type="project" value="UniProtKB-ARBA"/>
</dbReference>
<dbReference type="GO" id="GO:0016192">
    <property type="term" value="P:vesicle-mediated transport"/>
    <property type="evidence" value="ECO:0007669"/>
    <property type="project" value="UniProtKB-ARBA"/>
</dbReference>
<dbReference type="GO" id="GO:0032012">
    <property type="term" value="P:regulation of ARF protein signal transduction"/>
    <property type="evidence" value="ECO:0007669"/>
    <property type="project" value="InterPro"/>
</dbReference>
<sequence length="86" mass="9726">MTEEDFIRSNGHINGGNDLPREFLSKLYHSICKNEIGTTPEQCAGFPEITQKYEEVYQTCIDGFLADAKIPACHHLEDALDDLMHV</sequence>
<comment type="caution">
    <text evidence="4">The sequence shown here is derived from an EMBL/GenBank/DDBJ whole genome shotgun (WGS) entry which is preliminary data.</text>
</comment>
<name>A0AAP0LXB3_9ROSI</name>
<evidence type="ECO:0000259" key="3">
    <source>
        <dbReference type="Pfam" id="PF01369"/>
    </source>
</evidence>
<evidence type="ECO:0000313" key="4">
    <source>
        <dbReference type="EMBL" id="KAK9189128.1"/>
    </source>
</evidence>
<dbReference type="GO" id="GO:0005085">
    <property type="term" value="F:guanyl-nucleotide exchange factor activity"/>
    <property type="evidence" value="ECO:0007669"/>
    <property type="project" value="InterPro"/>
</dbReference>
<comment type="subcellular location">
    <subcellularLocation>
        <location evidence="2">Cytoplasm</location>
        <location evidence="2">Cytosol</location>
    </subcellularLocation>
    <subcellularLocation>
        <location evidence="1">Membrane</location>
        <topology evidence="1">Peripheral membrane protein</topology>
        <orientation evidence="1">Cytoplasmic side</orientation>
    </subcellularLocation>
</comment>
<organism evidence="4 5">
    <name type="scientific">Citrus x changshan-huyou</name>
    <dbReference type="NCBI Taxonomy" id="2935761"/>
    <lineage>
        <taxon>Eukaryota</taxon>
        <taxon>Viridiplantae</taxon>
        <taxon>Streptophyta</taxon>
        <taxon>Embryophyta</taxon>
        <taxon>Tracheophyta</taxon>
        <taxon>Spermatophyta</taxon>
        <taxon>Magnoliopsida</taxon>
        <taxon>eudicotyledons</taxon>
        <taxon>Gunneridae</taxon>
        <taxon>Pentapetalae</taxon>
        <taxon>rosids</taxon>
        <taxon>malvids</taxon>
        <taxon>Sapindales</taxon>
        <taxon>Rutaceae</taxon>
        <taxon>Aurantioideae</taxon>
        <taxon>Citrus</taxon>
    </lineage>
</organism>
<proteinExistence type="predicted"/>
<dbReference type="PANTHER" id="PTHR10663">
    <property type="entry name" value="GUANYL-NUCLEOTIDE EXCHANGE FACTOR"/>
    <property type="match status" value="1"/>
</dbReference>
<dbReference type="EMBL" id="JBCGBO010000007">
    <property type="protein sequence ID" value="KAK9189128.1"/>
    <property type="molecule type" value="Genomic_DNA"/>
</dbReference>
<dbReference type="SUPFAM" id="SSF48425">
    <property type="entry name" value="Sec7 domain"/>
    <property type="match status" value="1"/>
</dbReference>
<dbReference type="AlphaFoldDB" id="A0AAP0LXB3"/>
<dbReference type="InterPro" id="IPR023394">
    <property type="entry name" value="Sec7_C_sf"/>
</dbReference>
<dbReference type="GO" id="GO:0005829">
    <property type="term" value="C:cytosol"/>
    <property type="evidence" value="ECO:0007669"/>
    <property type="project" value="UniProtKB-SubCell"/>
</dbReference>
<dbReference type="Gene3D" id="1.10.1000.11">
    <property type="entry name" value="Arf Nucleotide-binding Site Opener,domain 2"/>
    <property type="match status" value="1"/>
</dbReference>
<dbReference type="InterPro" id="IPR000904">
    <property type="entry name" value="Sec7_dom"/>
</dbReference>
<evidence type="ECO:0000256" key="1">
    <source>
        <dbReference type="ARBA" id="ARBA00004287"/>
    </source>
</evidence>
<feature type="domain" description="SEC7" evidence="3">
    <location>
        <begin position="1"/>
        <end position="36"/>
    </location>
</feature>
<reference evidence="4 5" key="1">
    <citation type="submission" date="2024-05" db="EMBL/GenBank/DDBJ databases">
        <title>Haplotype-resolved chromosome-level genome assembly of Huyou (Citrus changshanensis).</title>
        <authorList>
            <person name="Miao C."/>
            <person name="Chen W."/>
            <person name="Wu Y."/>
            <person name="Wang L."/>
            <person name="Zhao S."/>
            <person name="Grierson D."/>
            <person name="Xu C."/>
            <person name="Chen K."/>
        </authorList>
    </citation>
    <scope>NUCLEOTIDE SEQUENCE [LARGE SCALE GENOMIC DNA]</scope>
    <source>
        <strain evidence="4">01-14</strain>
        <tissue evidence="4">Leaf</tissue>
    </source>
</reference>
<dbReference type="Proteomes" id="UP001428341">
    <property type="component" value="Unassembled WGS sequence"/>
</dbReference>
<dbReference type="InterPro" id="IPR035999">
    <property type="entry name" value="Sec7_dom_sf"/>
</dbReference>
<evidence type="ECO:0000313" key="5">
    <source>
        <dbReference type="Proteomes" id="UP001428341"/>
    </source>
</evidence>
<keyword evidence="5" id="KW-1185">Reference proteome</keyword>
<dbReference type="PANTHER" id="PTHR10663:SF388">
    <property type="entry name" value="GOLGI-SPECIFIC BREFELDIN A-RESISTANCE GUANINE NUCLEOTIDE EXCHANGE FACTOR 1"/>
    <property type="match status" value="1"/>
</dbReference>
<gene>
    <name evidence="4" type="ORF">WN944_020534</name>
</gene>
<evidence type="ECO:0000256" key="2">
    <source>
        <dbReference type="ARBA" id="ARBA00004514"/>
    </source>
</evidence>
<dbReference type="GO" id="GO:0016020">
    <property type="term" value="C:membrane"/>
    <property type="evidence" value="ECO:0007669"/>
    <property type="project" value="UniProtKB-SubCell"/>
</dbReference>
<dbReference type="Pfam" id="PF01369">
    <property type="entry name" value="Sec7"/>
    <property type="match status" value="1"/>
</dbReference>